<dbReference type="GO" id="GO:0097550">
    <property type="term" value="C:transcription preinitiation complex"/>
    <property type="evidence" value="ECO:0007669"/>
    <property type="project" value="TreeGrafter"/>
</dbReference>
<dbReference type="KEGG" id="beq:BEWA_019160"/>
<dbReference type="Proteomes" id="UP000031512">
    <property type="component" value="Chromosome 1"/>
</dbReference>
<dbReference type="GO" id="GO:0003743">
    <property type="term" value="F:translation initiation factor activity"/>
    <property type="evidence" value="ECO:0007669"/>
    <property type="project" value="UniProtKB-KW"/>
</dbReference>
<keyword evidence="3" id="KW-0804">Transcription</keyword>
<evidence type="ECO:0000256" key="2">
    <source>
        <dbReference type="ARBA" id="ARBA00023015"/>
    </source>
</evidence>
<keyword evidence="5" id="KW-0863">Zinc-finger</keyword>
<dbReference type="GO" id="GO:0070897">
    <property type="term" value="P:transcription preinitiation complex assembly"/>
    <property type="evidence" value="ECO:0007669"/>
    <property type="project" value="InterPro"/>
</dbReference>
<dbReference type="PANTHER" id="PTHR11618:SF13">
    <property type="entry name" value="TRANSCRIPTION INITIATION FACTOR IIB"/>
    <property type="match status" value="1"/>
</dbReference>
<dbReference type="AlphaFoldDB" id="L0AVL9"/>
<evidence type="ECO:0000313" key="8">
    <source>
        <dbReference type="Proteomes" id="UP000031512"/>
    </source>
</evidence>
<evidence type="ECO:0000256" key="5">
    <source>
        <dbReference type="PROSITE-ProRule" id="PRU00469"/>
    </source>
</evidence>
<dbReference type="eggNOG" id="KOG1597">
    <property type="taxonomic scope" value="Eukaryota"/>
</dbReference>
<dbReference type="InterPro" id="IPR000812">
    <property type="entry name" value="TFIIB"/>
</dbReference>
<dbReference type="Pfam" id="PF08271">
    <property type="entry name" value="Zn_Ribbon_TF"/>
    <property type="match status" value="1"/>
</dbReference>
<dbReference type="InterPro" id="IPR013137">
    <property type="entry name" value="Znf_TFIIB"/>
</dbReference>
<reference evidence="7 8" key="1">
    <citation type="journal article" date="2012" name="BMC Genomics">
        <title>Comparative genomic analysis and phylogenetic position of Theileria equi.</title>
        <authorList>
            <person name="Kappmeyer L.S."/>
            <person name="Thiagarajan M."/>
            <person name="Herndon D.R."/>
            <person name="Ramsay J.D."/>
            <person name="Caler E."/>
            <person name="Djikeng A."/>
            <person name="Gillespie J.J."/>
            <person name="Lau A.O."/>
            <person name="Roalson E.H."/>
            <person name="Silva J.C."/>
            <person name="Silva M.G."/>
            <person name="Suarez C.E."/>
            <person name="Ueti M.W."/>
            <person name="Nene V.M."/>
            <person name="Mealey R.H."/>
            <person name="Knowles D.P."/>
            <person name="Brayton K.A."/>
        </authorList>
    </citation>
    <scope>NUCLEOTIDE SEQUENCE [LARGE SCALE GENOMIC DNA]</scope>
    <source>
        <strain evidence="7 8">WA</strain>
    </source>
</reference>
<keyword evidence="5" id="KW-0862">Zinc</keyword>
<evidence type="ECO:0000256" key="4">
    <source>
        <dbReference type="ARBA" id="ARBA00031706"/>
    </source>
</evidence>
<dbReference type="GO" id="GO:0017025">
    <property type="term" value="F:TBP-class protein binding"/>
    <property type="evidence" value="ECO:0007669"/>
    <property type="project" value="InterPro"/>
</dbReference>
<dbReference type="GO" id="GO:0008270">
    <property type="term" value="F:zinc ion binding"/>
    <property type="evidence" value="ECO:0007669"/>
    <property type="project" value="UniProtKB-KW"/>
</dbReference>
<keyword evidence="7" id="KW-0396">Initiation factor</keyword>
<evidence type="ECO:0000313" key="7">
    <source>
        <dbReference type="EMBL" id="AFZ79071.1"/>
    </source>
</evidence>
<feature type="domain" description="TFIIB-type" evidence="6">
    <location>
        <begin position="14"/>
        <end position="46"/>
    </location>
</feature>
<dbReference type="GO" id="GO:0005634">
    <property type="term" value="C:nucleus"/>
    <property type="evidence" value="ECO:0007669"/>
    <property type="project" value="TreeGrafter"/>
</dbReference>
<gene>
    <name evidence="7" type="ORF">BEWA_019160</name>
</gene>
<dbReference type="PROSITE" id="PS51134">
    <property type="entry name" value="ZF_TFIIB"/>
    <property type="match status" value="1"/>
</dbReference>
<dbReference type="InterPro" id="IPR036915">
    <property type="entry name" value="Cyclin-like_sf"/>
</dbReference>
<dbReference type="EMBL" id="CP001669">
    <property type="protein sequence ID" value="AFZ79071.1"/>
    <property type="molecule type" value="Genomic_DNA"/>
</dbReference>
<dbReference type="STRING" id="1537102.L0AVL9"/>
<evidence type="ECO:0000256" key="1">
    <source>
        <dbReference type="ARBA" id="ARBA00022737"/>
    </source>
</evidence>
<dbReference type="Gene3D" id="1.10.472.170">
    <property type="match status" value="1"/>
</dbReference>
<dbReference type="SUPFAM" id="SSF57783">
    <property type="entry name" value="Zinc beta-ribbon"/>
    <property type="match status" value="1"/>
</dbReference>
<dbReference type="VEuPathDB" id="PiroplasmaDB:BEWA_019160"/>
<sequence length="309" mass="34469">MAVSNSRPRIFKKKTLSCRNCGDASEVLTDDVEGIRLCSGCGLVLEDKLISEQQEWRNFNTESLGAAHAEKSRVGEFNDVWLDDVGNSTTFIGGSKKMQQLQSLMGNYDSSDRILRNAYSLLRGVGDSLDIKDHVTERCKEILKDMHEASILKGRCTILNILAIIYLGCRECGISRSLRELCIYDRNISPRDLGRAINRLKKQLPNRGNAPVEDTMQILPRYTSKLNLSTHIANICENVCSQATMLLRSSHRTTSLAAAIIYFVTQTMMPGQISIADIALVCGTSVNTIKVTHKELMDIKDKLLNKLVQ</sequence>
<proteinExistence type="predicted"/>
<dbReference type="PANTHER" id="PTHR11618">
    <property type="entry name" value="TRANSCRIPTION INITIATION FACTOR IIB-RELATED"/>
    <property type="match status" value="1"/>
</dbReference>
<evidence type="ECO:0000259" key="6">
    <source>
        <dbReference type="PROSITE" id="PS51134"/>
    </source>
</evidence>
<dbReference type="Gene3D" id="1.10.472.10">
    <property type="entry name" value="Cyclin-like"/>
    <property type="match status" value="1"/>
</dbReference>
<dbReference type="Pfam" id="PF00382">
    <property type="entry name" value="TFIIB"/>
    <property type="match status" value="1"/>
</dbReference>
<keyword evidence="8" id="KW-1185">Reference proteome</keyword>
<evidence type="ECO:0000256" key="3">
    <source>
        <dbReference type="ARBA" id="ARBA00023163"/>
    </source>
</evidence>
<keyword evidence="1" id="KW-0677">Repeat</keyword>
<dbReference type="RefSeq" id="XP_004828737.1">
    <property type="nucleotide sequence ID" value="XM_004828680.1"/>
</dbReference>
<dbReference type="PRINTS" id="PR00685">
    <property type="entry name" value="TIFACTORIIB"/>
</dbReference>
<keyword evidence="7" id="KW-0648">Protein biosynthesis</keyword>
<dbReference type="OrthoDB" id="25790at2759"/>
<dbReference type="SUPFAM" id="SSF47954">
    <property type="entry name" value="Cyclin-like"/>
    <property type="match status" value="2"/>
</dbReference>
<dbReference type="InterPro" id="IPR013150">
    <property type="entry name" value="TFIIB_cyclin"/>
</dbReference>
<protein>
    <recommendedName>
        <fullName evidence="4">General transcription factor TFIIB</fullName>
    </recommendedName>
</protein>
<organism evidence="7 8">
    <name type="scientific">Theileria equi strain WA</name>
    <dbReference type="NCBI Taxonomy" id="1537102"/>
    <lineage>
        <taxon>Eukaryota</taxon>
        <taxon>Sar</taxon>
        <taxon>Alveolata</taxon>
        <taxon>Apicomplexa</taxon>
        <taxon>Aconoidasida</taxon>
        <taxon>Piroplasmida</taxon>
        <taxon>Theileriidae</taxon>
        <taxon>Theileria</taxon>
    </lineage>
</organism>
<name>L0AVL9_THEEQ</name>
<accession>L0AVL9</accession>
<keyword evidence="5" id="KW-0479">Metal-binding</keyword>
<keyword evidence="2" id="KW-0805">Transcription regulation</keyword>
<dbReference type="GeneID" id="15805949"/>